<gene>
    <name evidence="11" type="ORF">L596_017291</name>
</gene>
<dbReference type="Proteomes" id="UP000298663">
    <property type="component" value="Unassembled WGS sequence"/>
</dbReference>
<evidence type="ECO:0000256" key="6">
    <source>
        <dbReference type="ARBA" id="ARBA00023157"/>
    </source>
</evidence>
<dbReference type="InterPro" id="IPR039417">
    <property type="entry name" value="Peptidase_C1A_papain-like"/>
</dbReference>
<evidence type="ECO:0000259" key="10">
    <source>
        <dbReference type="SMART" id="SM00848"/>
    </source>
</evidence>
<dbReference type="AlphaFoldDB" id="A0A4U5N175"/>
<dbReference type="SUPFAM" id="SSF54001">
    <property type="entry name" value="Cysteine proteinases"/>
    <property type="match status" value="1"/>
</dbReference>
<comment type="similarity">
    <text evidence="1">Belongs to the peptidase C1 family.</text>
</comment>
<dbReference type="OrthoDB" id="10253408at2759"/>
<dbReference type="InterPro" id="IPR013128">
    <property type="entry name" value="Peptidase_C1A"/>
</dbReference>
<organism evidence="11 12">
    <name type="scientific">Steinernema carpocapsae</name>
    <name type="common">Entomopathogenic nematode</name>
    <dbReference type="NCBI Taxonomy" id="34508"/>
    <lineage>
        <taxon>Eukaryota</taxon>
        <taxon>Metazoa</taxon>
        <taxon>Ecdysozoa</taxon>
        <taxon>Nematoda</taxon>
        <taxon>Chromadorea</taxon>
        <taxon>Rhabditida</taxon>
        <taxon>Tylenchina</taxon>
        <taxon>Panagrolaimomorpha</taxon>
        <taxon>Strongyloidoidea</taxon>
        <taxon>Steinernematidae</taxon>
        <taxon>Steinernema</taxon>
    </lineage>
</organism>
<dbReference type="PANTHER" id="PTHR12411">
    <property type="entry name" value="CYSTEINE PROTEASE FAMILY C1-RELATED"/>
    <property type="match status" value="1"/>
</dbReference>
<evidence type="ECO:0000256" key="1">
    <source>
        <dbReference type="ARBA" id="ARBA00008455"/>
    </source>
</evidence>
<feature type="signal peptide" evidence="8">
    <location>
        <begin position="1"/>
        <end position="19"/>
    </location>
</feature>
<comment type="caution">
    <text evidence="11">The sequence shown here is derived from an EMBL/GenBank/DDBJ whole genome shotgun (WGS) entry which is preliminary data.</text>
</comment>
<dbReference type="InterPro" id="IPR025660">
    <property type="entry name" value="Pept_his_AS"/>
</dbReference>
<keyword evidence="4" id="KW-0788">Thiol protease</keyword>
<keyword evidence="12" id="KW-1185">Reference proteome</keyword>
<proteinExistence type="inferred from homology"/>
<evidence type="ECO:0000313" key="12">
    <source>
        <dbReference type="Proteomes" id="UP000298663"/>
    </source>
</evidence>
<dbReference type="STRING" id="34508.A0A4U5N175"/>
<dbReference type="InterPro" id="IPR000169">
    <property type="entry name" value="Pept_cys_AS"/>
</dbReference>
<accession>A0A4U5N175</accession>
<evidence type="ECO:0000256" key="7">
    <source>
        <dbReference type="ARBA" id="ARBA00069138"/>
    </source>
</evidence>
<dbReference type="EMBL" id="AZBU02000005">
    <property type="protein sequence ID" value="TKR76096.1"/>
    <property type="molecule type" value="Genomic_DNA"/>
</dbReference>
<dbReference type="GO" id="GO:0006508">
    <property type="term" value="P:proteolysis"/>
    <property type="evidence" value="ECO:0007669"/>
    <property type="project" value="UniProtKB-KW"/>
</dbReference>
<dbReference type="InterPro" id="IPR038765">
    <property type="entry name" value="Papain-like_cys_pep_sf"/>
</dbReference>
<keyword evidence="2" id="KW-0645">Protease</keyword>
<keyword evidence="8" id="KW-0732">Signal</keyword>
<evidence type="ECO:0000256" key="3">
    <source>
        <dbReference type="ARBA" id="ARBA00022801"/>
    </source>
</evidence>
<dbReference type="Pfam" id="PF08246">
    <property type="entry name" value="Inhibitor_I29"/>
    <property type="match status" value="1"/>
</dbReference>
<dbReference type="PROSITE" id="PS00639">
    <property type="entry name" value="THIOL_PROTEASE_HIS"/>
    <property type="match status" value="1"/>
</dbReference>
<reference evidence="11 12" key="1">
    <citation type="journal article" date="2015" name="Genome Biol.">
        <title>Comparative genomics of Steinernema reveals deeply conserved gene regulatory networks.</title>
        <authorList>
            <person name="Dillman A.R."/>
            <person name="Macchietto M."/>
            <person name="Porter C.F."/>
            <person name="Rogers A."/>
            <person name="Williams B."/>
            <person name="Antoshechkin I."/>
            <person name="Lee M.M."/>
            <person name="Goodwin Z."/>
            <person name="Lu X."/>
            <person name="Lewis E.E."/>
            <person name="Goodrich-Blair H."/>
            <person name="Stock S.P."/>
            <person name="Adams B.J."/>
            <person name="Sternberg P.W."/>
            <person name="Mortazavi A."/>
        </authorList>
    </citation>
    <scope>NUCLEOTIDE SEQUENCE [LARGE SCALE GENOMIC DNA]</scope>
    <source>
        <strain evidence="11 12">ALL</strain>
    </source>
</reference>
<reference evidence="11 12" key="2">
    <citation type="journal article" date="2019" name="G3 (Bethesda)">
        <title>Hybrid Assembly of the Genome of the Entomopathogenic Nematode Steinernema carpocapsae Identifies the X-Chromosome.</title>
        <authorList>
            <person name="Serra L."/>
            <person name="Macchietto M."/>
            <person name="Macias-Munoz A."/>
            <person name="McGill C.J."/>
            <person name="Rodriguez I.M."/>
            <person name="Rodriguez B."/>
            <person name="Murad R."/>
            <person name="Mortazavi A."/>
        </authorList>
    </citation>
    <scope>NUCLEOTIDE SEQUENCE [LARGE SCALE GENOMIC DNA]</scope>
    <source>
        <strain evidence="11 12">ALL</strain>
    </source>
</reference>
<feature type="domain" description="Cathepsin propeptide inhibitor" evidence="10">
    <location>
        <begin position="44"/>
        <end position="103"/>
    </location>
</feature>
<feature type="domain" description="Peptidase C1A papain C-terminal" evidence="9">
    <location>
        <begin position="131"/>
        <end position="355"/>
    </location>
</feature>
<keyword evidence="3" id="KW-0378">Hydrolase</keyword>
<evidence type="ECO:0000256" key="8">
    <source>
        <dbReference type="SAM" id="SignalP"/>
    </source>
</evidence>
<keyword evidence="5" id="KW-0865">Zymogen</keyword>
<sequence length="356" mass="39767">MKILSSLLLLAIFLGISVAIPGSRQPRIRTSWVEDTLRKGYNDWQQFKHDHDKSYGRSEERSRFISYLVNKDFVDSHNEKFQRGEASFAVKTNHFADMSDKEYRTLNGFRGNHMTKSSKSHQFRAPHHAKIPDHVDWRENGFVTPVKNQGHCGSCWAFSTTGVLEGQYKRVTGKLISLSEQNLVDCSKGYGTEPATNQGCNGGLMDNAFQYIMDNGGIDLESAYPYKANDSDLCHFRKAEAAEGLQVYGYVDIPKGDEEALKVAVATQGPIAVAIDASHRSFRMYAGGVFYESECDGDSLSHAVLVVGYGTDPELGDYWLVKNSWGTEWGVEGYIRMARNEGNHCGIANMASYPLI</sequence>
<dbReference type="InterPro" id="IPR000668">
    <property type="entry name" value="Peptidase_C1A_C"/>
</dbReference>
<protein>
    <recommendedName>
        <fullName evidence="7">Cathepsin L-like</fullName>
    </recommendedName>
</protein>
<dbReference type="PROSITE" id="PS00640">
    <property type="entry name" value="THIOL_PROTEASE_ASN"/>
    <property type="match status" value="1"/>
</dbReference>
<dbReference type="GO" id="GO:0008234">
    <property type="term" value="F:cysteine-type peptidase activity"/>
    <property type="evidence" value="ECO:0007669"/>
    <property type="project" value="UniProtKB-KW"/>
</dbReference>
<dbReference type="InterPro" id="IPR013201">
    <property type="entry name" value="Prot_inhib_I29"/>
</dbReference>
<name>A0A4U5N175_STECR</name>
<dbReference type="SMART" id="SM00848">
    <property type="entry name" value="Inhibitor_I29"/>
    <property type="match status" value="1"/>
</dbReference>
<dbReference type="FunFam" id="3.90.70.10:FF:000006">
    <property type="entry name" value="Cathepsin S"/>
    <property type="match status" value="1"/>
</dbReference>
<dbReference type="PRINTS" id="PR00705">
    <property type="entry name" value="PAPAIN"/>
</dbReference>
<evidence type="ECO:0000259" key="9">
    <source>
        <dbReference type="SMART" id="SM00645"/>
    </source>
</evidence>
<evidence type="ECO:0000313" key="11">
    <source>
        <dbReference type="EMBL" id="TKR76096.1"/>
    </source>
</evidence>
<dbReference type="Pfam" id="PF00112">
    <property type="entry name" value="Peptidase_C1"/>
    <property type="match status" value="1"/>
</dbReference>
<evidence type="ECO:0000256" key="5">
    <source>
        <dbReference type="ARBA" id="ARBA00023145"/>
    </source>
</evidence>
<feature type="chain" id="PRO_5020589523" description="Cathepsin L-like" evidence="8">
    <location>
        <begin position="20"/>
        <end position="356"/>
    </location>
</feature>
<evidence type="ECO:0000256" key="2">
    <source>
        <dbReference type="ARBA" id="ARBA00022670"/>
    </source>
</evidence>
<evidence type="ECO:0000256" key="4">
    <source>
        <dbReference type="ARBA" id="ARBA00022807"/>
    </source>
</evidence>
<dbReference type="CDD" id="cd02248">
    <property type="entry name" value="Peptidase_C1A"/>
    <property type="match status" value="1"/>
</dbReference>
<dbReference type="InterPro" id="IPR025661">
    <property type="entry name" value="Pept_asp_AS"/>
</dbReference>
<dbReference type="Gene3D" id="3.90.70.10">
    <property type="entry name" value="Cysteine proteinases"/>
    <property type="match status" value="1"/>
</dbReference>
<dbReference type="PROSITE" id="PS00139">
    <property type="entry name" value="THIOL_PROTEASE_CYS"/>
    <property type="match status" value="1"/>
</dbReference>
<keyword evidence="6" id="KW-1015">Disulfide bond</keyword>
<dbReference type="SMART" id="SM00645">
    <property type="entry name" value="Pept_C1"/>
    <property type="match status" value="1"/>
</dbReference>